<gene>
    <name evidence="2" type="ORF">Pka01_58280</name>
</gene>
<protein>
    <submittedName>
        <fullName evidence="2">Uncharacterized protein</fullName>
    </submittedName>
</protein>
<keyword evidence="3" id="KW-1185">Reference proteome</keyword>
<keyword evidence="1" id="KW-0812">Transmembrane</keyword>
<keyword evidence="1" id="KW-1133">Transmembrane helix</keyword>
<comment type="caution">
    <text evidence="2">The sequence shown here is derived from an EMBL/GenBank/DDBJ whole genome shotgun (WGS) entry which is preliminary data.</text>
</comment>
<evidence type="ECO:0000313" key="2">
    <source>
        <dbReference type="EMBL" id="GIG82701.1"/>
    </source>
</evidence>
<dbReference type="RefSeq" id="WP_203886031.1">
    <property type="nucleotide sequence ID" value="NZ_BAABHH010000023.1"/>
</dbReference>
<name>A0A8J3PXI1_9ACTN</name>
<dbReference type="Proteomes" id="UP000630097">
    <property type="component" value="Unassembled WGS sequence"/>
</dbReference>
<feature type="transmembrane region" description="Helical" evidence="1">
    <location>
        <begin position="37"/>
        <end position="62"/>
    </location>
</feature>
<dbReference type="EMBL" id="BONV01000032">
    <property type="protein sequence ID" value="GIG82701.1"/>
    <property type="molecule type" value="Genomic_DNA"/>
</dbReference>
<accession>A0A8J3PXI1</accession>
<organism evidence="2 3">
    <name type="scientific">Planotetraspora kaengkrachanensis</name>
    <dbReference type="NCBI Taxonomy" id="575193"/>
    <lineage>
        <taxon>Bacteria</taxon>
        <taxon>Bacillati</taxon>
        <taxon>Actinomycetota</taxon>
        <taxon>Actinomycetes</taxon>
        <taxon>Streptosporangiales</taxon>
        <taxon>Streptosporangiaceae</taxon>
        <taxon>Planotetraspora</taxon>
    </lineage>
</organism>
<evidence type="ECO:0000313" key="3">
    <source>
        <dbReference type="Proteomes" id="UP000630097"/>
    </source>
</evidence>
<keyword evidence="1" id="KW-0472">Membrane</keyword>
<sequence length="85" mass="9274">MANRSHVVAKVQLELNERRHVTLPLIGTVTVPPPDRLVFYAVLGLLGAMEIVEWPIVLIVGAGHFLAEQHRYPALAELGRAAEAA</sequence>
<dbReference type="AlphaFoldDB" id="A0A8J3PXI1"/>
<reference evidence="2 3" key="1">
    <citation type="submission" date="2021-01" db="EMBL/GenBank/DDBJ databases">
        <title>Whole genome shotgun sequence of Planotetraspora kaengkrachanensis NBRC 104272.</title>
        <authorList>
            <person name="Komaki H."/>
            <person name="Tamura T."/>
        </authorList>
    </citation>
    <scope>NUCLEOTIDE SEQUENCE [LARGE SCALE GENOMIC DNA]</scope>
    <source>
        <strain evidence="2 3">NBRC 104272</strain>
    </source>
</reference>
<evidence type="ECO:0000256" key="1">
    <source>
        <dbReference type="SAM" id="Phobius"/>
    </source>
</evidence>
<proteinExistence type="predicted"/>